<dbReference type="Proteomes" id="UP000265798">
    <property type="component" value="Unassembled WGS sequence"/>
</dbReference>
<reference evidence="3" key="1">
    <citation type="submission" date="2018-05" db="EMBL/GenBank/DDBJ databases">
        <title>Leptospira yasudae sp. nov. and Leptospira stimsonii sp. nov., two pathogenic species of the genus Leptospira isolated from environmental sources.</title>
        <authorList>
            <person name="Casanovas-Massana A."/>
            <person name="Hamond C."/>
            <person name="Santos L.A."/>
            <person name="Hacker K.P."/>
            <person name="Balassiano I."/>
            <person name="Medeiros M.A."/>
            <person name="Reis M.G."/>
            <person name="Ko A.I."/>
            <person name="Wunder E.A."/>
        </authorList>
    </citation>
    <scope>NUCLEOTIDE SEQUENCE [LARGE SCALE GENOMIC DNA]</scope>
    <source>
        <strain evidence="3">Yale</strain>
    </source>
</reference>
<feature type="region of interest" description="Disordered" evidence="1">
    <location>
        <begin position="1"/>
        <end position="30"/>
    </location>
</feature>
<name>A0A396Z808_9LEPT</name>
<sequence length="93" mass="10688">MIEKNSPVFSTAHPSTQVQGGARNVSRSNVGTPTRKLVEKFFLEKAQIRDREKLSRFFHRPPLHPSSGWGAKRFTVKHRNSDNSSKFEFFATR</sequence>
<gene>
    <name evidence="2" type="ORF">DLM75_12460</name>
</gene>
<proteinExistence type="predicted"/>
<evidence type="ECO:0000313" key="3">
    <source>
        <dbReference type="Proteomes" id="UP000265798"/>
    </source>
</evidence>
<comment type="caution">
    <text evidence="2">The sequence shown here is derived from an EMBL/GenBank/DDBJ whole genome shotgun (WGS) entry which is preliminary data.</text>
</comment>
<dbReference type="AlphaFoldDB" id="A0A396Z808"/>
<dbReference type="EMBL" id="QHCT01000003">
    <property type="protein sequence ID" value="RHX89767.1"/>
    <property type="molecule type" value="Genomic_DNA"/>
</dbReference>
<feature type="compositionally biased region" description="Polar residues" evidence="1">
    <location>
        <begin position="7"/>
        <end position="30"/>
    </location>
</feature>
<evidence type="ECO:0000256" key="1">
    <source>
        <dbReference type="SAM" id="MobiDB-lite"/>
    </source>
</evidence>
<evidence type="ECO:0000313" key="2">
    <source>
        <dbReference type="EMBL" id="RHX89767.1"/>
    </source>
</evidence>
<organism evidence="2 3">
    <name type="scientific">Leptospira stimsonii</name>
    <dbReference type="NCBI Taxonomy" id="2202203"/>
    <lineage>
        <taxon>Bacteria</taxon>
        <taxon>Pseudomonadati</taxon>
        <taxon>Spirochaetota</taxon>
        <taxon>Spirochaetia</taxon>
        <taxon>Leptospirales</taxon>
        <taxon>Leptospiraceae</taxon>
        <taxon>Leptospira</taxon>
    </lineage>
</organism>
<accession>A0A396Z808</accession>
<protein>
    <submittedName>
        <fullName evidence="2">Uncharacterized protein</fullName>
    </submittedName>
</protein>